<keyword evidence="7 12" id="KW-0554">One-carbon metabolism</keyword>
<keyword evidence="6 12" id="KW-0963">Cytoplasm</keyword>
<comment type="cofactor">
    <cofactor evidence="2 12 13">
        <name>pyridoxal 5'-phosphate</name>
        <dbReference type="ChEBI" id="CHEBI:597326"/>
    </cofactor>
</comment>
<dbReference type="InterPro" id="IPR015421">
    <property type="entry name" value="PyrdxlP-dep_Trfase_major"/>
</dbReference>
<evidence type="ECO:0000256" key="13">
    <source>
        <dbReference type="PIRSR" id="PIRSR000412-50"/>
    </source>
</evidence>
<dbReference type="Gene3D" id="3.90.1150.10">
    <property type="entry name" value="Aspartate Aminotransferase, domain 1"/>
    <property type="match status" value="1"/>
</dbReference>
<dbReference type="GO" id="GO:0019264">
    <property type="term" value="P:glycine biosynthetic process from serine"/>
    <property type="evidence" value="ECO:0007669"/>
    <property type="project" value="UniProtKB-UniRule"/>
</dbReference>
<accession>A0A0A3HTQ6</accession>
<dbReference type="InterPro" id="IPR015424">
    <property type="entry name" value="PyrdxlP-dep_Trfase"/>
</dbReference>
<protein>
    <recommendedName>
        <fullName evidence="12">Serine hydroxymethyltransferase</fullName>
        <shortName evidence="12">SHMT</shortName>
        <shortName evidence="12">Serine methylase</shortName>
        <ecNumber evidence="12">2.1.2.1</ecNumber>
    </recommendedName>
</protein>
<dbReference type="InterPro" id="IPR019798">
    <property type="entry name" value="Ser_HO-MeTrfase_PLP_BS"/>
</dbReference>
<organism evidence="15 16">
    <name type="scientific">Ureibacillus sinduriensis BLB-1 = JCM 15800</name>
    <dbReference type="NCBI Taxonomy" id="1384057"/>
    <lineage>
        <taxon>Bacteria</taxon>
        <taxon>Bacillati</taxon>
        <taxon>Bacillota</taxon>
        <taxon>Bacilli</taxon>
        <taxon>Bacillales</taxon>
        <taxon>Caryophanaceae</taxon>
        <taxon>Ureibacillus</taxon>
    </lineage>
</organism>
<keyword evidence="8 12" id="KW-0028">Amino-acid biosynthesis</keyword>
<evidence type="ECO:0000256" key="4">
    <source>
        <dbReference type="ARBA" id="ARBA00006376"/>
    </source>
</evidence>
<dbReference type="EMBL" id="JPVO01000048">
    <property type="protein sequence ID" value="KGR75971.1"/>
    <property type="molecule type" value="Genomic_DNA"/>
</dbReference>
<keyword evidence="15" id="KW-0489">Methyltransferase</keyword>
<reference evidence="15 16" key="1">
    <citation type="submission" date="2014-02" db="EMBL/GenBank/DDBJ databases">
        <title>Draft genome sequence of Lysinibacillus sinduriensis JCM 15800.</title>
        <authorList>
            <person name="Zhang F."/>
            <person name="Wang G."/>
            <person name="Zhang L."/>
        </authorList>
    </citation>
    <scope>NUCLEOTIDE SEQUENCE [LARGE SCALE GENOMIC DNA]</scope>
    <source>
        <strain evidence="15 16">JCM 15800</strain>
    </source>
</reference>
<evidence type="ECO:0000256" key="12">
    <source>
        <dbReference type="HAMAP-Rule" id="MF_00051"/>
    </source>
</evidence>
<dbReference type="UniPathway" id="UPA00288">
    <property type="reaction ID" value="UER01023"/>
</dbReference>
<gene>
    <name evidence="12" type="primary">glyA</name>
    <name evidence="15" type="ORF">CD33_09025</name>
</gene>
<evidence type="ECO:0000256" key="11">
    <source>
        <dbReference type="ARBA" id="ARBA00054606"/>
    </source>
</evidence>
<dbReference type="Pfam" id="PF00464">
    <property type="entry name" value="SHMT"/>
    <property type="match status" value="1"/>
</dbReference>
<dbReference type="UniPathway" id="UPA00193"/>
<dbReference type="FunFam" id="3.40.640.10:FF:000001">
    <property type="entry name" value="Serine hydroxymethyltransferase"/>
    <property type="match status" value="1"/>
</dbReference>
<feature type="binding site" evidence="12">
    <location>
        <position position="119"/>
    </location>
    <ligand>
        <name>(6S)-5,6,7,8-tetrahydrofolate</name>
        <dbReference type="ChEBI" id="CHEBI:57453"/>
    </ligand>
</feature>
<comment type="catalytic activity">
    <reaction evidence="1 12">
        <text>(6R)-5,10-methylene-5,6,7,8-tetrahydrofolate + glycine + H2O = (6S)-5,6,7,8-tetrahydrofolate + L-serine</text>
        <dbReference type="Rhea" id="RHEA:15481"/>
        <dbReference type="ChEBI" id="CHEBI:15377"/>
        <dbReference type="ChEBI" id="CHEBI:15636"/>
        <dbReference type="ChEBI" id="CHEBI:33384"/>
        <dbReference type="ChEBI" id="CHEBI:57305"/>
        <dbReference type="ChEBI" id="CHEBI:57453"/>
        <dbReference type="EC" id="2.1.2.1"/>
    </reaction>
</comment>
<evidence type="ECO:0000256" key="6">
    <source>
        <dbReference type="ARBA" id="ARBA00022490"/>
    </source>
</evidence>
<dbReference type="Proteomes" id="UP000030408">
    <property type="component" value="Unassembled WGS sequence"/>
</dbReference>
<evidence type="ECO:0000256" key="7">
    <source>
        <dbReference type="ARBA" id="ARBA00022563"/>
    </source>
</evidence>
<dbReference type="RefSeq" id="WP_036200103.1">
    <property type="nucleotide sequence ID" value="NZ_AVCY01000008.1"/>
</dbReference>
<feature type="site" description="Plays an important role in substrate specificity" evidence="12">
    <location>
        <position position="227"/>
    </location>
</feature>
<comment type="pathway">
    <text evidence="12">Amino-acid biosynthesis; glycine biosynthesis; glycine from L-serine: step 1/1.</text>
</comment>
<evidence type="ECO:0000256" key="2">
    <source>
        <dbReference type="ARBA" id="ARBA00001933"/>
    </source>
</evidence>
<dbReference type="InterPro" id="IPR039429">
    <property type="entry name" value="SHMT-like_dom"/>
</dbReference>
<comment type="pathway">
    <text evidence="12">One-carbon metabolism; tetrahydrofolate interconversion.</text>
</comment>
<dbReference type="GO" id="GO:0008168">
    <property type="term" value="F:methyltransferase activity"/>
    <property type="evidence" value="ECO:0007669"/>
    <property type="project" value="UniProtKB-KW"/>
</dbReference>
<keyword evidence="10 12" id="KW-0663">Pyridoxal phosphate</keyword>
<evidence type="ECO:0000256" key="1">
    <source>
        <dbReference type="ARBA" id="ARBA00001528"/>
    </source>
</evidence>
<evidence type="ECO:0000256" key="8">
    <source>
        <dbReference type="ARBA" id="ARBA00022605"/>
    </source>
</evidence>
<dbReference type="InterPro" id="IPR001085">
    <property type="entry name" value="Ser_HO-MeTrfase"/>
</dbReference>
<dbReference type="Gene3D" id="3.40.640.10">
    <property type="entry name" value="Type I PLP-dependent aspartate aminotransferase-like (Major domain)"/>
    <property type="match status" value="1"/>
</dbReference>
<feature type="binding site" evidence="12">
    <location>
        <position position="242"/>
    </location>
    <ligand>
        <name>(6S)-5,6,7,8-tetrahydrofolate</name>
        <dbReference type="ChEBI" id="CHEBI:57453"/>
    </ligand>
</feature>
<keyword evidence="16" id="KW-1185">Reference proteome</keyword>
<dbReference type="GO" id="GO:0004372">
    <property type="term" value="F:glycine hydroxymethyltransferase activity"/>
    <property type="evidence" value="ECO:0007669"/>
    <property type="project" value="UniProtKB-UniRule"/>
</dbReference>
<evidence type="ECO:0000256" key="9">
    <source>
        <dbReference type="ARBA" id="ARBA00022679"/>
    </source>
</evidence>
<comment type="similarity">
    <text evidence="4 12">Belongs to the SHMT family.</text>
</comment>
<evidence type="ECO:0000256" key="3">
    <source>
        <dbReference type="ARBA" id="ARBA00004496"/>
    </source>
</evidence>
<dbReference type="InterPro" id="IPR015422">
    <property type="entry name" value="PyrdxlP-dep_Trfase_small"/>
</dbReference>
<feature type="modified residue" description="N6-(pyridoxal phosphate)lysine" evidence="12 13">
    <location>
        <position position="228"/>
    </location>
</feature>
<evidence type="ECO:0000256" key="10">
    <source>
        <dbReference type="ARBA" id="ARBA00022898"/>
    </source>
</evidence>
<dbReference type="STRING" id="1384057.CD33_09025"/>
<feature type="binding site" evidence="12">
    <location>
        <begin position="123"/>
        <end position="125"/>
    </location>
    <ligand>
        <name>(6S)-5,6,7,8-tetrahydrofolate</name>
        <dbReference type="ChEBI" id="CHEBI:57453"/>
    </ligand>
</feature>
<dbReference type="GO" id="GO:0005829">
    <property type="term" value="C:cytosol"/>
    <property type="evidence" value="ECO:0007669"/>
    <property type="project" value="TreeGrafter"/>
</dbReference>
<dbReference type="AlphaFoldDB" id="A0A0A3HTQ6"/>
<comment type="subcellular location">
    <subcellularLocation>
        <location evidence="3 12">Cytoplasm</location>
    </subcellularLocation>
</comment>
<comment type="subunit">
    <text evidence="5 12">Homodimer.</text>
</comment>
<dbReference type="eggNOG" id="COG0112">
    <property type="taxonomic scope" value="Bacteria"/>
</dbReference>
<evidence type="ECO:0000313" key="16">
    <source>
        <dbReference type="Proteomes" id="UP000030408"/>
    </source>
</evidence>
<dbReference type="GO" id="GO:0032259">
    <property type="term" value="P:methylation"/>
    <property type="evidence" value="ECO:0007669"/>
    <property type="project" value="UniProtKB-KW"/>
</dbReference>
<dbReference type="GO" id="GO:0035999">
    <property type="term" value="P:tetrahydrofolate interconversion"/>
    <property type="evidence" value="ECO:0007669"/>
    <property type="project" value="UniProtKB-UniRule"/>
</dbReference>
<dbReference type="PANTHER" id="PTHR11680:SF35">
    <property type="entry name" value="SERINE HYDROXYMETHYLTRANSFERASE 1"/>
    <property type="match status" value="1"/>
</dbReference>
<comment type="caution">
    <text evidence="12">Lacks conserved residue(s) required for the propagation of feature annotation.</text>
</comment>
<feature type="domain" description="Serine hydroxymethyltransferase-like" evidence="14">
    <location>
        <begin position="7"/>
        <end position="381"/>
    </location>
</feature>
<sequence length="419" mass="45529">MAYEKVAAQDKAVLEGILAEKKRQQANIELIASENIVSEAVMEAQGSVLTNKYAEGYPGKRYYGGCEHVDVVEDIARDRVKQIFGAEYANVQPHSGAQANMAVYFTILEPGDTVLGMNLSHGGHLTHGSPVNFSGIQYKFVEYGVTKDTHVIDYEDVRAKALEHKPKLIVAGASAYPREIDFKKFREIADEVGAYFMVDMAHIAGLVATGEHPSPVPYADFVTSTTHKTLRGPRGGLILTSEEWGKKIDKSVFPGIQGGPLMHVIAAKAVAFGEALQPEFKEYAKQIKANAKALAETLSAEGLELVSGGTDNHLLLVNVKSVGLTGKVAEKVLDEVGITANKNTIPYDEEKPFVTSGIRLGTAAVTSRGFKEEDLKEVGLIIAKLLKNPEDAAVKQEATERVKVLTDKYPIYEELVTNI</sequence>
<dbReference type="PROSITE" id="PS00096">
    <property type="entry name" value="SHMT"/>
    <property type="match status" value="1"/>
</dbReference>
<dbReference type="GO" id="GO:0030170">
    <property type="term" value="F:pyridoxal phosphate binding"/>
    <property type="evidence" value="ECO:0007669"/>
    <property type="project" value="UniProtKB-UniRule"/>
</dbReference>
<comment type="caution">
    <text evidence="15">The sequence shown here is derived from an EMBL/GenBank/DDBJ whole genome shotgun (WGS) entry which is preliminary data.</text>
</comment>
<dbReference type="HAMAP" id="MF_00051">
    <property type="entry name" value="SHMT"/>
    <property type="match status" value="1"/>
</dbReference>
<evidence type="ECO:0000256" key="5">
    <source>
        <dbReference type="ARBA" id="ARBA00011738"/>
    </source>
</evidence>
<dbReference type="SUPFAM" id="SSF53383">
    <property type="entry name" value="PLP-dependent transferases"/>
    <property type="match status" value="1"/>
</dbReference>
<dbReference type="PANTHER" id="PTHR11680">
    <property type="entry name" value="SERINE HYDROXYMETHYLTRANSFERASE"/>
    <property type="match status" value="1"/>
</dbReference>
<evidence type="ECO:0000313" key="15">
    <source>
        <dbReference type="EMBL" id="KGR75971.1"/>
    </source>
</evidence>
<dbReference type="EC" id="2.1.2.1" evidence="12"/>
<dbReference type="CDD" id="cd00378">
    <property type="entry name" value="SHMT"/>
    <property type="match status" value="1"/>
</dbReference>
<comment type="function">
    <text evidence="11">Catalyzes the reversible interconversion of serine and glycine with tetrahydrofolate (THF) serving as the one-carbon carrier. This reaction serves as the major source of one-carbon groups required for the biosynthesis of purines, thymidylate, methionine, and other important biomolecules. Also exhibits THF-independent aldolase activity toward beta-hydroxyamino acids, producing glycine and aldehydes, via a retro-aldol mechanism. Thus, is able to catalyze the cleavage of L-allo-threonine.</text>
</comment>
<dbReference type="PIRSF" id="PIRSF000412">
    <property type="entry name" value="SHMT"/>
    <property type="match status" value="1"/>
</dbReference>
<proteinExistence type="inferred from homology"/>
<dbReference type="FunFam" id="3.90.1150.10:FF:000003">
    <property type="entry name" value="Serine hydroxymethyltransferase"/>
    <property type="match status" value="1"/>
</dbReference>
<dbReference type="InterPro" id="IPR049943">
    <property type="entry name" value="Ser_HO-MeTrfase-like"/>
</dbReference>
<keyword evidence="9 12" id="KW-0808">Transferase</keyword>
<evidence type="ECO:0000259" key="14">
    <source>
        <dbReference type="Pfam" id="PF00464"/>
    </source>
</evidence>
<dbReference type="OrthoDB" id="9803846at2"/>
<dbReference type="NCBIfam" id="NF000586">
    <property type="entry name" value="PRK00011.1"/>
    <property type="match status" value="1"/>
</dbReference>
<name>A0A0A3HTQ6_9BACL</name>